<evidence type="ECO:0000313" key="4">
    <source>
        <dbReference type="EMBL" id="NSL56605.1"/>
    </source>
</evidence>
<feature type="signal peptide" evidence="2">
    <location>
        <begin position="1"/>
        <end position="24"/>
    </location>
</feature>
<accession>A0ABX2IRI2</accession>
<dbReference type="PANTHER" id="PTHR35936:SF25">
    <property type="entry name" value="ABC TRANSPORTER SUBSTRATE-BINDING PROTEIN"/>
    <property type="match status" value="1"/>
</dbReference>
<dbReference type="EMBL" id="JABCSC020000004">
    <property type="protein sequence ID" value="NSL56605.1"/>
    <property type="molecule type" value="Genomic_DNA"/>
</dbReference>
<evidence type="ECO:0000259" key="3">
    <source>
        <dbReference type="SMART" id="SM00062"/>
    </source>
</evidence>
<dbReference type="SUPFAM" id="SSF53850">
    <property type="entry name" value="Periplasmic binding protein-like II"/>
    <property type="match status" value="1"/>
</dbReference>
<dbReference type="Pfam" id="PF00497">
    <property type="entry name" value="SBP_bac_3"/>
    <property type="match status" value="1"/>
</dbReference>
<keyword evidence="5" id="KW-1185">Reference proteome</keyword>
<name>A0ABX2IRI2_9RHOO</name>
<evidence type="ECO:0000256" key="1">
    <source>
        <dbReference type="ARBA" id="ARBA00022729"/>
    </source>
</evidence>
<dbReference type="PANTHER" id="PTHR35936">
    <property type="entry name" value="MEMBRANE-BOUND LYTIC MUREIN TRANSGLYCOSYLASE F"/>
    <property type="match status" value="1"/>
</dbReference>
<dbReference type="Gene3D" id="3.40.190.10">
    <property type="entry name" value="Periplasmic binding protein-like II"/>
    <property type="match status" value="2"/>
</dbReference>
<keyword evidence="1 2" id="KW-0732">Signal</keyword>
<dbReference type="Proteomes" id="UP000778523">
    <property type="component" value="Unassembled WGS sequence"/>
</dbReference>
<dbReference type="InterPro" id="IPR001638">
    <property type="entry name" value="Solute-binding_3/MltF_N"/>
</dbReference>
<dbReference type="SMART" id="SM00062">
    <property type="entry name" value="PBPb"/>
    <property type="match status" value="1"/>
</dbReference>
<sequence length="250" mass="27732">MPVLQGFVLTLITCLAMHCAPASAEALKLVTLAYPPYINEVGGVPDGPVVEIVKEAFRRSGQEVSISFYPWTRGLNMVQTGQADGLFTIKKTPERERFLLFPEEPLLSQDYVFFVRKDSRIRFTGDYASLAPVRIGIVRNTSYGARFDEAVQQGVFSRLEAANDYLHIFRMLLAGRVDAVICSHLVGLSYLRELKALNQVSVSGPPSETAYSYLVFTREQDHSATASAFDKAMSGMKKDATLSRLLAPIR</sequence>
<protein>
    <submittedName>
        <fullName evidence="4">Transporter substrate-binding domain-containing protein</fullName>
    </submittedName>
</protein>
<organism evidence="4 5">
    <name type="scientific">Uliginosibacterium aquaticum</name>
    <dbReference type="NCBI Taxonomy" id="2731212"/>
    <lineage>
        <taxon>Bacteria</taxon>
        <taxon>Pseudomonadati</taxon>
        <taxon>Pseudomonadota</taxon>
        <taxon>Betaproteobacteria</taxon>
        <taxon>Rhodocyclales</taxon>
        <taxon>Zoogloeaceae</taxon>
        <taxon>Uliginosibacterium</taxon>
    </lineage>
</organism>
<evidence type="ECO:0000256" key="2">
    <source>
        <dbReference type="SAM" id="SignalP"/>
    </source>
</evidence>
<gene>
    <name evidence="4" type="ORF">HJ583_016340</name>
</gene>
<dbReference type="RefSeq" id="WP_170022915.1">
    <property type="nucleotide sequence ID" value="NZ_JABCSC020000004.1"/>
</dbReference>
<feature type="domain" description="Solute-binding protein family 3/N-terminal" evidence="3">
    <location>
        <begin position="29"/>
        <end position="249"/>
    </location>
</feature>
<reference evidence="4 5" key="1">
    <citation type="submission" date="2020-06" db="EMBL/GenBank/DDBJ databases">
        <title>Draft genome of Uliginosibacterium sp. IMCC34675.</title>
        <authorList>
            <person name="Song J."/>
        </authorList>
    </citation>
    <scope>NUCLEOTIDE SEQUENCE [LARGE SCALE GENOMIC DNA]</scope>
    <source>
        <strain evidence="4 5">IMCC34675</strain>
    </source>
</reference>
<comment type="caution">
    <text evidence="4">The sequence shown here is derived from an EMBL/GenBank/DDBJ whole genome shotgun (WGS) entry which is preliminary data.</text>
</comment>
<proteinExistence type="predicted"/>
<evidence type="ECO:0000313" key="5">
    <source>
        <dbReference type="Proteomes" id="UP000778523"/>
    </source>
</evidence>
<feature type="chain" id="PRO_5047386865" evidence="2">
    <location>
        <begin position="25"/>
        <end position="250"/>
    </location>
</feature>